<dbReference type="PATRIC" id="fig|1632867.3.peg.2292"/>
<feature type="transmembrane region" description="Helical" evidence="1">
    <location>
        <begin position="91"/>
        <end position="112"/>
    </location>
</feature>
<keyword evidence="1" id="KW-0812">Transmembrane</keyword>
<name>A0A0F3ILX7_9GAMM</name>
<feature type="transmembrane region" description="Helical" evidence="1">
    <location>
        <begin position="118"/>
        <end position="138"/>
    </location>
</feature>
<gene>
    <name evidence="3" type="ORF">VZ94_02820</name>
</gene>
<dbReference type="EMBL" id="LAJX01000020">
    <property type="protein sequence ID" value="KJV07741.1"/>
    <property type="molecule type" value="Genomic_DNA"/>
</dbReference>
<evidence type="ECO:0000256" key="1">
    <source>
        <dbReference type="SAM" id="Phobius"/>
    </source>
</evidence>
<keyword evidence="1" id="KW-1133">Transmembrane helix</keyword>
<dbReference type="CDD" id="cd07302">
    <property type="entry name" value="CHD"/>
    <property type="match status" value="1"/>
</dbReference>
<protein>
    <recommendedName>
        <fullName evidence="2">Guanylate cyclase domain-containing protein</fullName>
    </recommendedName>
</protein>
<sequence length="378" mass="42136">MRMASLAKDKAVIFQVTTPVDVTDTVITAMTNAFFSPKQLTPGAQFLADAVETLLNQDYPRRPMSWVNHLLFFIIALATVATAAWLRPAKLWVFGLGLFLVLVGLCWLNPIVQLWPVTAGFAVFLSATLEVVTMRFVIGLRQGQLLTRYMPQQIYHLLIAMKPNQMSPNTCQQVVVLMSDLEGYTNITGILRDPESLFNLMNDYLNETSLILDSKYNGWLESYVGDMVCYYWPVSEHSAQHTYKNALMAALELSALQQQFFATVSERYTKQFNAEVLQQIAQTIDAGIAVNAGMAAMGDLGPNKGVRKFGILGDPINLVSRMEALTRLFNTEIIIPQTLADIAVTVGIAVRRLGLICVKGRNQPTMLYAMGKHDDPRF</sequence>
<evidence type="ECO:0000313" key="3">
    <source>
        <dbReference type="EMBL" id="KJV07741.1"/>
    </source>
</evidence>
<dbReference type="AlphaFoldDB" id="A0A0F3ILX7"/>
<proteinExistence type="predicted"/>
<dbReference type="Proteomes" id="UP000033684">
    <property type="component" value="Unassembled WGS sequence"/>
</dbReference>
<dbReference type="GO" id="GO:0035556">
    <property type="term" value="P:intracellular signal transduction"/>
    <property type="evidence" value="ECO:0007669"/>
    <property type="project" value="InterPro"/>
</dbReference>
<reference evidence="4" key="1">
    <citation type="submission" date="2015-03" db="EMBL/GenBank/DDBJ databases">
        <title>Draft genome sequence of a novel methanotroph (Sn10-6) isolated from flooded ricefield rhizosphere in India.</title>
        <authorList>
            <person name="Pandit P.S."/>
            <person name="Pore S.D."/>
            <person name="Arora P."/>
            <person name="Kapse N.G."/>
            <person name="Dhakephalkar P.K."/>
            <person name="Rahalkar M.C."/>
        </authorList>
    </citation>
    <scope>NUCLEOTIDE SEQUENCE [LARGE SCALE GENOMIC DNA]</scope>
    <source>
        <strain evidence="4">Sn10-6</strain>
    </source>
</reference>
<dbReference type="GO" id="GO:0009190">
    <property type="term" value="P:cyclic nucleotide biosynthetic process"/>
    <property type="evidence" value="ECO:0007669"/>
    <property type="project" value="InterPro"/>
</dbReference>
<organism evidence="3 4">
    <name type="scientific">Methylocucumis oryzae</name>
    <dbReference type="NCBI Taxonomy" id="1632867"/>
    <lineage>
        <taxon>Bacteria</taxon>
        <taxon>Pseudomonadati</taxon>
        <taxon>Pseudomonadota</taxon>
        <taxon>Gammaproteobacteria</taxon>
        <taxon>Methylococcales</taxon>
        <taxon>Methylococcaceae</taxon>
        <taxon>Methylocucumis</taxon>
    </lineage>
</organism>
<evidence type="ECO:0000313" key="4">
    <source>
        <dbReference type="Proteomes" id="UP000033684"/>
    </source>
</evidence>
<accession>A0A0F3ILX7</accession>
<dbReference type="InterPro" id="IPR029787">
    <property type="entry name" value="Nucleotide_cyclase"/>
</dbReference>
<feature type="domain" description="Guanylate cyclase" evidence="2">
    <location>
        <begin position="175"/>
        <end position="323"/>
    </location>
</feature>
<comment type="caution">
    <text evidence="3">The sequence shown here is derived from an EMBL/GenBank/DDBJ whole genome shotgun (WGS) entry which is preliminary data.</text>
</comment>
<reference evidence="3 4" key="2">
    <citation type="journal article" date="2016" name="Microb. Ecol.">
        <title>Genome Characteristics of a Novel Type I Methanotroph (Sn10-6) Isolated from a Flooded Indian Rice Field.</title>
        <authorList>
            <person name="Rahalkar M.C."/>
            <person name="Pandit P.S."/>
            <person name="Dhakephalkar P.K."/>
            <person name="Pore S."/>
            <person name="Arora P."/>
            <person name="Kapse N."/>
        </authorList>
    </citation>
    <scope>NUCLEOTIDE SEQUENCE [LARGE SCALE GENOMIC DNA]</scope>
    <source>
        <strain evidence="3 4">Sn10-6</strain>
    </source>
</reference>
<feature type="transmembrane region" description="Helical" evidence="1">
    <location>
        <begin position="66"/>
        <end position="86"/>
    </location>
</feature>
<dbReference type="GO" id="GO:0004016">
    <property type="term" value="F:adenylate cyclase activity"/>
    <property type="evidence" value="ECO:0007669"/>
    <property type="project" value="UniProtKB-ARBA"/>
</dbReference>
<keyword evidence="1" id="KW-0472">Membrane</keyword>
<keyword evidence="4" id="KW-1185">Reference proteome</keyword>
<dbReference type="Pfam" id="PF00211">
    <property type="entry name" value="Guanylate_cyc"/>
    <property type="match status" value="1"/>
</dbReference>
<dbReference type="SUPFAM" id="SSF55073">
    <property type="entry name" value="Nucleotide cyclase"/>
    <property type="match status" value="1"/>
</dbReference>
<dbReference type="Gene3D" id="3.30.70.1230">
    <property type="entry name" value="Nucleotide cyclase"/>
    <property type="match status" value="1"/>
</dbReference>
<dbReference type="InterPro" id="IPR001054">
    <property type="entry name" value="A/G_cyclase"/>
</dbReference>
<dbReference type="PROSITE" id="PS50125">
    <property type="entry name" value="GUANYLATE_CYCLASE_2"/>
    <property type="match status" value="1"/>
</dbReference>
<evidence type="ECO:0000259" key="2">
    <source>
        <dbReference type="PROSITE" id="PS50125"/>
    </source>
</evidence>